<dbReference type="Proteomes" id="UP000003340">
    <property type="component" value="Unassembled WGS sequence"/>
</dbReference>
<proteinExistence type="predicted"/>
<dbReference type="HOGENOM" id="CLU_3214518_0_0_9"/>
<gene>
    <name evidence="1" type="ORF">CLOSTMETH_03281</name>
</gene>
<organism evidence="1 2">
    <name type="scientific">[Clostridium] methylpentosum DSM 5476</name>
    <dbReference type="NCBI Taxonomy" id="537013"/>
    <lineage>
        <taxon>Bacteria</taxon>
        <taxon>Bacillati</taxon>
        <taxon>Bacillota</taxon>
        <taxon>Clostridia</taxon>
        <taxon>Eubacteriales</taxon>
        <taxon>Oscillospiraceae</taxon>
        <taxon>Oscillospiraceae incertae sedis</taxon>
    </lineage>
</organism>
<dbReference type="AlphaFoldDB" id="C0EH81"/>
<reference evidence="1 2" key="2">
    <citation type="submission" date="2009-02" db="EMBL/GenBank/DDBJ databases">
        <title>Draft genome sequence of Clostridium methylpentosum (DSM 5476).</title>
        <authorList>
            <person name="Sudarsanam P."/>
            <person name="Ley R."/>
            <person name="Guruge J."/>
            <person name="Turnbaugh P.J."/>
            <person name="Mahowald M."/>
            <person name="Liep D."/>
            <person name="Gordon J."/>
        </authorList>
    </citation>
    <scope>NUCLEOTIDE SEQUENCE [LARGE SCALE GENOMIC DNA]</scope>
    <source>
        <strain evidence="1 2">DSM 5476</strain>
    </source>
</reference>
<reference evidence="1 2" key="1">
    <citation type="submission" date="2009-01" db="EMBL/GenBank/DDBJ databases">
        <authorList>
            <person name="Fulton L."/>
            <person name="Clifton S."/>
            <person name="Fulton B."/>
            <person name="Xu J."/>
            <person name="Minx P."/>
            <person name="Pepin K.H."/>
            <person name="Johnson M."/>
            <person name="Bhonagiri V."/>
            <person name="Nash W.E."/>
            <person name="Mardis E.R."/>
            <person name="Wilson R.K."/>
        </authorList>
    </citation>
    <scope>NUCLEOTIDE SEQUENCE [LARGE SCALE GENOMIC DNA]</scope>
    <source>
        <strain evidence="1 2">DSM 5476</strain>
    </source>
</reference>
<keyword evidence="2" id="KW-1185">Reference proteome</keyword>
<protein>
    <submittedName>
        <fullName evidence="1">Uncharacterized protein</fullName>
    </submittedName>
</protein>
<sequence>MRYCYGCSRRTAADVAVPLRVCIEMVLDEMNRKFAKGYRPLAGV</sequence>
<dbReference type="STRING" id="537013.CLOSTMETH_03281"/>
<dbReference type="EMBL" id="ACEC01000115">
    <property type="protein sequence ID" value="EEG29168.1"/>
    <property type="molecule type" value="Genomic_DNA"/>
</dbReference>
<name>C0EH81_9FIRM</name>
<evidence type="ECO:0000313" key="2">
    <source>
        <dbReference type="Proteomes" id="UP000003340"/>
    </source>
</evidence>
<evidence type="ECO:0000313" key="1">
    <source>
        <dbReference type="EMBL" id="EEG29168.1"/>
    </source>
</evidence>
<comment type="caution">
    <text evidence="1">The sequence shown here is derived from an EMBL/GenBank/DDBJ whole genome shotgun (WGS) entry which is preliminary data.</text>
</comment>
<accession>C0EH81</accession>